<dbReference type="EMBL" id="ABJB011115906">
    <property type="status" value="NOT_ANNOTATED_CDS"/>
    <property type="molecule type" value="Genomic_DNA"/>
</dbReference>
<dbReference type="AlphaFoldDB" id="B7PV33"/>
<dbReference type="VEuPathDB" id="VectorBase:ISCW007364"/>
<gene>
    <name evidence="2" type="ORF">IscW_ISCW007364</name>
</gene>
<accession>B7PV33</accession>
<dbReference type="VEuPathDB" id="VectorBase:ISCP_038036"/>
<sequence length="116" mass="12368">MPADEGDSGVDAMSLPESRDSSPAKVQKADLDVPVPNIENPFARRREVEDEEDDDFWYHDVSHLGTPDGGGPGLHSWKIIAPVSTLLALAVLATPASFSGGGVPLESWRFGPTESP</sequence>
<dbReference type="EnsemblMetazoa" id="ISCW007364-RA">
    <property type="protein sequence ID" value="ISCW007364-PA"/>
    <property type="gene ID" value="ISCW007364"/>
</dbReference>
<evidence type="ECO:0000313" key="3">
    <source>
        <dbReference type="EnsemblMetazoa" id="ISCW007364-PA"/>
    </source>
</evidence>
<evidence type="ECO:0007829" key="5">
    <source>
        <dbReference type="PeptideAtlas" id="B7PV33"/>
    </source>
</evidence>
<keyword evidence="4" id="KW-1185">Reference proteome</keyword>
<dbReference type="HOGENOM" id="CLU_2099551_0_0_1"/>
<proteinExistence type="evidence at protein level"/>
<evidence type="ECO:0000313" key="2">
    <source>
        <dbReference type="EMBL" id="EEC10455.1"/>
    </source>
</evidence>
<feature type="region of interest" description="Disordered" evidence="1">
    <location>
        <begin position="1"/>
        <end position="51"/>
    </location>
</feature>
<dbReference type="EMBL" id="DS797048">
    <property type="protein sequence ID" value="EEC10455.1"/>
    <property type="molecule type" value="Genomic_DNA"/>
</dbReference>
<dbReference type="VEuPathDB" id="VectorBase:ISCI007364"/>
<dbReference type="InParanoid" id="B7PV33"/>
<protein>
    <submittedName>
        <fullName evidence="2 3">Uncharacterized protein</fullName>
    </submittedName>
</protein>
<dbReference type="Proteomes" id="UP000001555">
    <property type="component" value="Unassembled WGS sequence"/>
</dbReference>
<keyword evidence="5" id="KW-1267">Proteomics identification</keyword>
<dbReference type="PaxDb" id="6945-B7PV33"/>
<name>B7PV33_IXOSC</name>
<reference evidence="2 4" key="1">
    <citation type="submission" date="2008-03" db="EMBL/GenBank/DDBJ databases">
        <title>Annotation of Ixodes scapularis.</title>
        <authorList>
            <consortium name="Ixodes scapularis Genome Project Consortium"/>
            <person name="Caler E."/>
            <person name="Hannick L.I."/>
            <person name="Bidwell S."/>
            <person name="Joardar V."/>
            <person name="Thiagarajan M."/>
            <person name="Amedeo P."/>
            <person name="Galinsky K.J."/>
            <person name="Schobel S."/>
            <person name="Inman J."/>
            <person name="Hostetler J."/>
            <person name="Miller J."/>
            <person name="Hammond M."/>
            <person name="Megy K."/>
            <person name="Lawson D."/>
            <person name="Kodira C."/>
            <person name="Sutton G."/>
            <person name="Meyer J."/>
            <person name="Hill C.A."/>
            <person name="Birren B."/>
            <person name="Nene V."/>
            <person name="Collins F."/>
            <person name="Alarcon-Chaidez F."/>
            <person name="Wikel S."/>
            <person name="Strausberg R."/>
        </authorList>
    </citation>
    <scope>NUCLEOTIDE SEQUENCE [LARGE SCALE GENOMIC DNA]</scope>
    <source>
        <strain evidence="4">Wikel</strain>
        <strain evidence="2">Wikel colony</strain>
    </source>
</reference>
<reference evidence="3" key="2">
    <citation type="submission" date="2020-05" db="UniProtKB">
        <authorList>
            <consortium name="EnsemblMetazoa"/>
        </authorList>
    </citation>
    <scope>IDENTIFICATION</scope>
    <source>
        <strain evidence="3">wikel</strain>
    </source>
</reference>
<feature type="compositionally biased region" description="Basic and acidic residues" evidence="1">
    <location>
        <begin position="17"/>
        <end position="31"/>
    </location>
</feature>
<evidence type="ECO:0000256" key="1">
    <source>
        <dbReference type="SAM" id="MobiDB-lite"/>
    </source>
</evidence>
<dbReference type="OrthoDB" id="10016939at2759"/>
<evidence type="ECO:0000313" key="4">
    <source>
        <dbReference type="Proteomes" id="UP000001555"/>
    </source>
</evidence>
<organism>
    <name type="scientific">Ixodes scapularis</name>
    <name type="common">Black-legged tick</name>
    <name type="synonym">Deer tick</name>
    <dbReference type="NCBI Taxonomy" id="6945"/>
    <lineage>
        <taxon>Eukaryota</taxon>
        <taxon>Metazoa</taxon>
        <taxon>Ecdysozoa</taxon>
        <taxon>Arthropoda</taxon>
        <taxon>Chelicerata</taxon>
        <taxon>Arachnida</taxon>
        <taxon>Acari</taxon>
        <taxon>Parasitiformes</taxon>
        <taxon>Ixodida</taxon>
        <taxon>Ixodoidea</taxon>
        <taxon>Ixodidae</taxon>
        <taxon>Ixodinae</taxon>
        <taxon>Ixodes</taxon>
    </lineage>
</organism>